<dbReference type="InterPro" id="IPR029068">
    <property type="entry name" value="Glyas_Bleomycin-R_OHBP_Dase"/>
</dbReference>
<name>A0ABV7GDK1_9GAMM</name>
<dbReference type="Proteomes" id="UP001595621">
    <property type="component" value="Unassembled WGS sequence"/>
</dbReference>
<dbReference type="InterPro" id="IPR041581">
    <property type="entry name" value="Glyoxalase_6"/>
</dbReference>
<keyword evidence="3" id="KW-1185">Reference proteome</keyword>
<dbReference type="PANTHER" id="PTHR35908">
    <property type="entry name" value="HYPOTHETICAL FUSION PROTEIN"/>
    <property type="match status" value="1"/>
</dbReference>
<comment type="caution">
    <text evidence="2">The sequence shown here is derived from an EMBL/GenBank/DDBJ whole genome shotgun (WGS) entry which is preliminary data.</text>
</comment>
<dbReference type="CDD" id="cd06587">
    <property type="entry name" value="VOC"/>
    <property type="match status" value="1"/>
</dbReference>
<dbReference type="EMBL" id="JBHRTD010000012">
    <property type="protein sequence ID" value="MFC3138488.1"/>
    <property type="molecule type" value="Genomic_DNA"/>
</dbReference>
<dbReference type="InterPro" id="IPR037523">
    <property type="entry name" value="VOC_core"/>
</dbReference>
<dbReference type="PROSITE" id="PS51819">
    <property type="entry name" value="VOC"/>
    <property type="match status" value="1"/>
</dbReference>
<gene>
    <name evidence="2" type="ORF">ACFOE0_09855</name>
</gene>
<protein>
    <submittedName>
        <fullName evidence="2">VOC family protein</fullName>
    </submittedName>
</protein>
<organism evidence="2 3">
    <name type="scientific">Shewanella submarina</name>
    <dbReference type="NCBI Taxonomy" id="2016376"/>
    <lineage>
        <taxon>Bacteria</taxon>
        <taxon>Pseudomonadati</taxon>
        <taxon>Pseudomonadota</taxon>
        <taxon>Gammaproteobacteria</taxon>
        <taxon>Alteromonadales</taxon>
        <taxon>Shewanellaceae</taxon>
        <taxon>Shewanella</taxon>
    </lineage>
</organism>
<dbReference type="Gene3D" id="3.10.180.10">
    <property type="entry name" value="2,3-Dihydroxybiphenyl 1,2-Dioxygenase, domain 1"/>
    <property type="match status" value="1"/>
</dbReference>
<proteinExistence type="predicted"/>
<reference evidence="3" key="1">
    <citation type="journal article" date="2019" name="Int. J. Syst. Evol. Microbiol.">
        <title>The Global Catalogue of Microorganisms (GCM) 10K type strain sequencing project: providing services to taxonomists for standard genome sequencing and annotation.</title>
        <authorList>
            <consortium name="The Broad Institute Genomics Platform"/>
            <consortium name="The Broad Institute Genome Sequencing Center for Infectious Disease"/>
            <person name="Wu L."/>
            <person name="Ma J."/>
        </authorList>
    </citation>
    <scope>NUCLEOTIDE SEQUENCE [LARGE SCALE GENOMIC DNA]</scope>
    <source>
        <strain evidence="3">KCTC 52277</strain>
    </source>
</reference>
<accession>A0ABV7GDK1</accession>
<evidence type="ECO:0000313" key="3">
    <source>
        <dbReference type="Proteomes" id="UP001595621"/>
    </source>
</evidence>
<sequence length="131" mass="15133">MHKSRLSTLVIDCQVEDIEQANLFWEAALGMACNRSEEEWADRYSSLQTNESQPHILIQKVSHESRVHLDIETDNIDAEVKRLTELGAQVVKRLERWVVMQAPTGHRFCVVNPQRTDFDTASDVNQWPDND</sequence>
<evidence type="ECO:0000313" key="2">
    <source>
        <dbReference type="EMBL" id="MFC3138488.1"/>
    </source>
</evidence>
<dbReference type="SUPFAM" id="SSF54593">
    <property type="entry name" value="Glyoxalase/Bleomycin resistance protein/Dihydroxybiphenyl dioxygenase"/>
    <property type="match status" value="1"/>
</dbReference>
<dbReference type="Pfam" id="PF18029">
    <property type="entry name" value="Glyoxalase_6"/>
    <property type="match status" value="1"/>
</dbReference>
<evidence type="ECO:0000259" key="1">
    <source>
        <dbReference type="PROSITE" id="PS51819"/>
    </source>
</evidence>
<dbReference type="RefSeq" id="WP_248935711.1">
    <property type="nucleotide sequence ID" value="NZ_JAKILF010000003.1"/>
</dbReference>
<feature type="domain" description="VOC" evidence="1">
    <location>
        <begin position="5"/>
        <end position="123"/>
    </location>
</feature>
<dbReference type="PANTHER" id="PTHR35908:SF1">
    <property type="entry name" value="CONSERVED PROTEIN"/>
    <property type="match status" value="1"/>
</dbReference>